<sequence length="34" mass="3680">MALAISFIALILLSSAIAFQRMSISGKSRDSSYM</sequence>
<organism evidence="1">
    <name type="scientific">Brassica oleracea</name>
    <name type="common">Wild cabbage</name>
    <dbReference type="NCBI Taxonomy" id="3712"/>
    <lineage>
        <taxon>Eukaryota</taxon>
        <taxon>Viridiplantae</taxon>
        <taxon>Streptophyta</taxon>
        <taxon>Embryophyta</taxon>
        <taxon>Tracheophyta</taxon>
        <taxon>Spermatophyta</taxon>
        <taxon>Magnoliopsida</taxon>
        <taxon>eudicotyledons</taxon>
        <taxon>Gunneridae</taxon>
        <taxon>Pentapetalae</taxon>
        <taxon>rosids</taxon>
        <taxon>malvids</taxon>
        <taxon>Brassicales</taxon>
        <taxon>Brassicaceae</taxon>
        <taxon>Brassiceae</taxon>
        <taxon>Brassica</taxon>
    </lineage>
</organism>
<gene>
    <name evidence="1" type="ORF">BOLC2T11153H</name>
</gene>
<evidence type="ECO:0000313" key="1">
    <source>
        <dbReference type="EMBL" id="VDD25831.1"/>
    </source>
</evidence>
<accession>A0A3P6DQ85</accession>
<reference evidence="1" key="1">
    <citation type="submission" date="2018-11" db="EMBL/GenBank/DDBJ databases">
        <authorList>
            <consortium name="Genoscope - CEA"/>
            <person name="William W."/>
        </authorList>
    </citation>
    <scope>NUCLEOTIDE SEQUENCE</scope>
</reference>
<name>A0A3P6DQ85_BRAOL</name>
<dbReference type="AlphaFoldDB" id="A0A3P6DQ85"/>
<proteinExistence type="predicted"/>
<protein>
    <submittedName>
        <fullName evidence="1">Uncharacterized protein</fullName>
    </submittedName>
</protein>
<dbReference type="EMBL" id="LR031874">
    <property type="protein sequence ID" value="VDD25831.1"/>
    <property type="molecule type" value="Genomic_DNA"/>
</dbReference>